<dbReference type="Proteomes" id="UP001056120">
    <property type="component" value="Linkage Group LG16"/>
</dbReference>
<name>A0ACB9FR14_9ASTR</name>
<gene>
    <name evidence="1" type="ORF">L1987_47895</name>
</gene>
<comment type="caution">
    <text evidence="1">The sequence shown here is derived from an EMBL/GenBank/DDBJ whole genome shotgun (WGS) entry which is preliminary data.</text>
</comment>
<keyword evidence="2" id="KW-1185">Reference proteome</keyword>
<evidence type="ECO:0000313" key="1">
    <source>
        <dbReference type="EMBL" id="KAI3773368.1"/>
    </source>
</evidence>
<reference evidence="2" key="1">
    <citation type="journal article" date="2022" name="Mol. Ecol. Resour.">
        <title>The genomes of chicory, endive, great burdock and yacon provide insights into Asteraceae palaeo-polyploidization history and plant inulin production.</title>
        <authorList>
            <person name="Fan W."/>
            <person name="Wang S."/>
            <person name="Wang H."/>
            <person name="Wang A."/>
            <person name="Jiang F."/>
            <person name="Liu H."/>
            <person name="Zhao H."/>
            <person name="Xu D."/>
            <person name="Zhang Y."/>
        </authorList>
    </citation>
    <scope>NUCLEOTIDE SEQUENCE [LARGE SCALE GENOMIC DNA]</scope>
    <source>
        <strain evidence="2">cv. Yunnan</strain>
    </source>
</reference>
<sequence>MSNIVMALTVLVTLLFLMPLFKYTPDLILTAIIVTAVIGLIDYQSAFRLWKVDKLDFLACLSSFLGVLFVSVPVRLAIAILLHVTRPNTGVLGNIPGTQIYQDLDRYREAQRVPSFVILGIEAPIYFANSTYLQERILRWLREEEDWIASNDGGTLQCVVIDMTGMLSLMDFDL</sequence>
<organism evidence="1 2">
    <name type="scientific">Smallanthus sonchifolius</name>
    <dbReference type="NCBI Taxonomy" id="185202"/>
    <lineage>
        <taxon>Eukaryota</taxon>
        <taxon>Viridiplantae</taxon>
        <taxon>Streptophyta</taxon>
        <taxon>Embryophyta</taxon>
        <taxon>Tracheophyta</taxon>
        <taxon>Spermatophyta</taxon>
        <taxon>Magnoliopsida</taxon>
        <taxon>eudicotyledons</taxon>
        <taxon>Gunneridae</taxon>
        <taxon>Pentapetalae</taxon>
        <taxon>asterids</taxon>
        <taxon>campanulids</taxon>
        <taxon>Asterales</taxon>
        <taxon>Asteraceae</taxon>
        <taxon>Asteroideae</taxon>
        <taxon>Heliantheae alliance</taxon>
        <taxon>Millerieae</taxon>
        <taxon>Smallanthus</taxon>
    </lineage>
</organism>
<proteinExistence type="predicted"/>
<reference evidence="1 2" key="2">
    <citation type="journal article" date="2022" name="Mol. Ecol. Resour.">
        <title>The genomes of chicory, endive, great burdock and yacon provide insights into Asteraceae paleo-polyploidization history and plant inulin production.</title>
        <authorList>
            <person name="Fan W."/>
            <person name="Wang S."/>
            <person name="Wang H."/>
            <person name="Wang A."/>
            <person name="Jiang F."/>
            <person name="Liu H."/>
            <person name="Zhao H."/>
            <person name="Xu D."/>
            <person name="Zhang Y."/>
        </authorList>
    </citation>
    <scope>NUCLEOTIDE SEQUENCE [LARGE SCALE GENOMIC DNA]</scope>
    <source>
        <strain evidence="2">cv. Yunnan</strain>
        <tissue evidence="1">Leaves</tissue>
    </source>
</reference>
<protein>
    <submittedName>
        <fullName evidence="1">Uncharacterized protein</fullName>
    </submittedName>
</protein>
<evidence type="ECO:0000313" key="2">
    <source>
        <dbReference type="Proteomes" id="UP001056120"/>
    </source>
</evidence>
<dbReference type="EMBL" id="CM042033">
    <property type="protein sequence ID" value="KAI3773368.1"/>
    <property type="molecule type" value="Genomic_DNA"/>
</dbReference>
<accession>A0ACB9FR14</accession>